<dbReference type="AlphaFoldDB" id="A0A518H835"/>
<accession>A0A518H835</accession>
<organism evidence="3 4">
    <name type="scientific">Tautonia plasticadhaerens</name>
    <dbReference type="NCBI Taxonomy" id="2527974"/>
    <lineage>
        <taxon>Bacteria</taxon>
        <taxon>Pseudomonadati</taxon>
        <taxon>Planctomycetota</taxon>
        <taxon>Planctomycetia</taxon>
        <taxon>Isosphaerales</taxon>
        <taxon>Isosphaeraceae</taxon>
        <taxon>Tautonia</taxon>
    </lineage>
</organism>
<evidence type="ECO:0000256" key="2">
    <source>
        <dbReference type="SAM" id="MobiDB-lite"/>
    </source>
</evidence>
<evidence type="ECO:0000256" key="1">
    <source>
        <dbReference type="SAM" id="Coils"/>
    </source>
</evidence>
<gene>
    <name evidence="3" type="ORF">ElP_49610</name>
</gene>
<protein>
    <submittedName>
        <fullName evidence="3">Uncharacterized protein</fullName>
    </submittedName>
</protein>
<feature type="coiled-coil region" evidence="1">
    <location>
        <begin position="349"/>
        <end position="376"/>
    </location>
</feature>
<feature type="region of interest" description="Disordered" evidence="2">
    <location>
        <begin position="463"/>
        <end position="539"/>
    </location>
</feature>
<name>A0A518H835_9BACT</name>
<dbReference type="Proteomes" id="UP000317835">
    <property type="component" value="Chromosome"/>
</dbReference>
<keyword evidence="1" id="KW-0175">Coiled coil</keyword>
<proteinExistence type="predicted"/>
<feature type="compositionally biased region" description="Polar residues" evidence="2">
    <location>
        <begin position="530"/>
        <end position="539"/>
    </location>
</feature>
<evidence type="ECO:0000313" key="3">
    <source>
        <dbReference type="EMBL" id="QDV37028.1"/>
    </source>
</evidence>
<reference evidence="3 4" key="1">
    <citation type="submission" date="2019-02" db="EMBL/GenBank/DDBJ databases">
        <title>Deep-cultivation of Planctomycetes and their phenomic and genomic characterization uncovers novel biology.</title>
        <authorList>
            <person name="Wiegand S."/>
            <person name="Jogler M."/>
            <person name="Boedeker C."/>
            <person name="Pinto D."/>
            <person name="Vollmers J."/>
            <person name="Rivas-Marin E."/>
            <person name="Kohn T."/>
            <person name="Peeters S.H."/>
            <person name="Heuer A."/>
            <person name="Rast P."/>
            <person name="Oberbeckmann S."/>
            <person name="Bunk B."/>
            <person name="Jeske O."/>
            <person name="Meyerdierks A."/>
            <person name="Storesund J.E."/>
            <person name="Kallscheuer N."/>
            <person name="Luecker S."/>
            <person name="Lage O.M."/>
            <person name="Pohl T."/>
            <person name="Merkel B.J."/>
            <person name="Hornburger P."/>
            <person name="Mueller R.-W."/>
            <person name="Bruemmer F."/>
            <person name="Labrenz M."/>
            <person name="Spormann A.M."/>
            <person name="Op den Camp H."/>
            <person name="Overmann J."/>
            <person name="Amann R."/>
            <person name="Jetten M.S.M."/>
            <person name="Mascher T."/>
            <person name="Medema M.H."/>
            <person name="Devos D.P."/>
            <person name="Kaster A.-K."/>
            <person name="Ovreas L."/>
            <person name="Rohde M."/>
            <person name="Galperin M.Y."/>
            <person name="Jogler C."/>
        </authorList>
    </citation>
    <scope>NUCLEOTIDE SEQUENCE [LARGE SCALE GENOMIC DNA]</scope>
    <source>
        <strain evidence="3 4">ElP</strain>
    </source>
</reference>
<evidence type="ECO:0000313" key="4">
    <source>
        <dbReference type="Proteomes" id="UP000317835"/>
    </source>
</evidence>
<dbReference type="EMBL" id="CP036426">
    <property type="protein sequence ID" value="QDV37028.1"/>
    <property type="molecule type" value="Genomic_DNA"/>
</dbReference>
<feature type="compositionally biased region" description="Polar residues" evidence="2">
    <location>
        <begin position="463"/>
        <end position="477"/>
    </location>
</feature>
<sequence length="539" mass="58562">MAWFLVPGVAISQEQGSSPPPDLAGRPYSIRAWVSVDPGARMGPATARDLVDDWLELARRFVGSSWQIELQDGEGPLRGRTPADLVEEAVAPRVDGAEKGWFLRIEPSGSGGGYTLVGREFDATTLQFGPLYRQPAPFPGDAPRSLFELSRRVFSPIAEIERTEGGVELLVQGASLPGPDPVGRVVVPGTVFRPYYVFLGPKNSVREIRSIPFTYLHVEDVNGPTARCEVVSGLRRPLPKQVAGRYRLVALGITPADVPTRFRFVAGEGDRQHPAAGYVLTARGIRDRVVTEVGTTDREGRVSLPPRFSDDLVVLRLMAGGVEPLREFPVLPGETAEEREVPVEPRPEAVALEFRLKALQDEVVDLIARRGVLEARLDSRASGQAWDEVKRLLDEYLRLTPRREFEDRLARLTEDARRDQAELGVPILTRTAQSELAEVRALVERYLDDEAYNAYLEAYRQSQQQAGAPDSSGSSNLVARSPSAPPAVAPRGGSQPANLPPESTAPDAPPPPAPGRGTGVPAPEPASKPKAQSGTSIPF</sequence>
<dbReference type="KEGG" id="tpla:ElP_49610"/>
<keyword evidence="4" id="KW-1185">Reference proteome</keyword>